<dbReference type="AlphaFoldDB" id="A0A3Q1IQ04"/>
<protein>
    <recommendedName>
        <fullName evidence="6">Immunoglobulin V-set domain-containing protein</fullName>
    </recommendedName>
</protein>
<dbReference type="GeneTree" id="ENSGT00940000177057"/>
<feature type="signal peptide" evidence="5">
    <location>
        <begin position="1"/>
        <end position="15"/>
    </location>
</feature>
<reference evidence="7" key="2">
    <citation type="submission" date="2025-08" db="UniProtKB">
        <authorList>
            <consortium name="Ensembl"/>
        </authorList>
    </citation>
    <scope>IDENTIFICATION</scope>
</reference>
<dbReference type="InterPro" id="IPR013106">
    <property type="entry name" value="Ig_V-set"/>
</dbReference>
<evidence type="ECO:0000256" key="4">
    <source>
        <dbReference type="ARBA" id="ARBA00023319"/>
    </source>
</evidence>
<dbReference type="PANTHER" id="PTHR19367">
    <property type="entry name" value="T-CELL RECEPTOR ALPHA CHAIN V REGION"/>
    <property type="match status" value="1"/>
</dbReference>
<keyword evidence="3" id="KW-0675">Receptor</keyword>
<dbReference type="Gene3D" id="2.60.40.10">
    <property type="entry name" value="Immunoglobulins"/>
    <property type="match status" value="1"/>
</dbReference>
<dbReference type="Proteomes" id="UP000265040">
    <property type="component" value="Chromosome 17"/>
</dbReference>
<dbReference type="PANTHER" id="PTHR19367:SF18">
    <property type="entry name" value="T CELL RECEPTOR ALPHA VARIABLE 16"/>
    <property type="match status" value="1"/>
</dbReference>
<feature type="chain" id="PRO_5031369638" description="Immunoglobulin V-set domain-containing protein" evidence="5">
    <location>
        <begin position="16"/>
        <end position="171"/>
    </location>
</feature>
<dbReference type="InterPro" id="IPR051287">
    <property type="entry name" value="TCR_variable_region"/>
</dbReference>
<keyword evidence="2" id="KW-0391">Immunity</keyword>
<evidence type="ECO:0000259" key="6">
    <source>
        <dbReference type="SMART" id="SM00406"/>
    </source>
</evidence>
<accession>A0A3Q1IQ04</accession>
<evidence type="ECO:0000313" key="7">
    <source>
        <dbReference type="Ensembl" id="ENSATEP00000006041.2"/>
    </source>
</evidence>
<organism evidence="7 8">
    <name type="scientific">Anabas testudineus</name>
    <name type="common">Climbing perch</name>
    <name type="synonym">Anthias testudineus</name>
    <dbReference type="NCBI Taxonomy" id="64144"/>
    <lineage>
        <taxon>Eukaryota</taxon>
        <taxon>Metazoa</taxon>
        <taxon>Chordata</taxon>
        <taxon>Craniata</taxon>
        <taxon>Vertebrata</taxon>
        <taxon>Euteleostomi</taxon>
        <taxon>Actinopterygii</taxon>
        <taxon>Neopterygii</taxon>
        <taxon>Teleostei</taxon>
        <taxon>Neoteleostei</taxon>
        <taxon>Acanthomorphata</taxon>
        <taxon>Anabantaria</taxon>
        <taxon>Anabantiformes</taxon>
        <taxon>Anabantoidei</taxon>
        <taxon>Anabantidae</taxon>
        <taxon>Anabas</taxon>
    </lineage>
</organism>
<dbReference type="OrthoDB" id="9803478at2759"/>
<evidence type="ECO:0000313" key="8">
    <source>
        <dbReference type="Proteomes" id="UP000265040"/>
    </source>
</evidence>
<evidence type="ECO:0000256" key="3">
    <source>
        <dbReference type="ARBA" id="ARBA00023170"/>
    </source>
</evidence>
<reference evidence="7" key="1">
    <citation type="submission" date="2021-04" db="EMBL/GenBank/DDBJ databases">
        <authorList>
            <consortium name="Wellcome Sanger Institute Data Sharing"/>
        </authorList>
    </citation>
    <scope>NUCLEOTIDE SEQUENCE [LARGE SCALE GENOMIC DNA]</scope>
</reference>
<evidence type="ECO:0000256" key="5">
    <source>
        <dbReference type="SAM" id="SignalP"/>
    </source>
</evidence>
<feature type="domain" description="Immunoglobulin V-set" evidence="6">
    <location>
        <begin position="13"/>
        <end position="93"/>
    </location>
</feature>
<proteinExistence type="predicted"/>
<keyword evidence="4" id="KW-0393">Immunoglobulin domain</keyword>
<keyword evidence="8" id="KW-1185">Reference proteome</keyword>
<dbReference type="InterPro" id="IPR036179">
    <property type="entry name" value="Ig-like_dom_sf"/>
</dbReference>
<dbReference type="SUPFAM" id="SSF48726">
    <property type="entry name" value="Immunoglobulin"/>
    <property type="match status" value="1"/>
</dbReference>
<dbReference type="STRING" id="64144.ENSATEP00000006041"/>
<reference evidence="7" key="3">
    <citation type="submission" date="2025-09" db="UniProtKB">
        <authorList>
            <consortium name="Ensembl"/>
        </authorList>
    </citation>
    <scope>IDENTIFICATION</scope>
</reference>
<evidence type="ECO:0000256" key="1">
    <source>
        <dbReference type="ARBA" id="ARBA00022729"/>
    </source>
</evidence>
<evidence type="ECO:0000256" key="2">
    <source>
        <dbReference type="ARBA" id="ARBA00023130"/>
    </source>
</evidence>
<keyword evidence="2" id="KW-1064">Adaptive immunity</keyword>
<keyword evidence="1 5" id="KW-0732">Signal</keyword>
<dbReference type="Ensembl" id="ENSATET00000006141.2">
    <property type="protein sequence ID" value="ENSATEP00000006041.2"/>
    <property type="gene ID" value="ENSATEG00000004257.2"/>
</dbReference>
<dbReference type="InParanoid" id="A0A3Q1IQ04"/>
<dbReference type="SMART" id="SM00406">
    <property type="entry name" value="IGv"/>
    <property type="match status" value="1"/>
</dbReference>
<name>A0A3Q1IQ04_ANATE</name>
<sequence>SWSSFLFHLYYTSLCTFLQDSPTSELNVFCLQLRWYRQHQRSRPEFLLSITEGGLIHPPDPDFPARLDKTEKCVDLEIISAKVSDSAVYYCALQPTVTGNSKTLKETENSTTSTRGTHTLFNFTTSVFRQKQPLLFKRLTVTCIFCLFPCFSPWTSYRQTNTLYLVNLLQH</sequence>
<dbReference type="InterPro" id="IPR013783">
    <property type="entry name" value="Ig-like_fold"/>
</dbReference>
<dbReference type="GO" id="GO:0002250">
    <property type="term" value="P:adaptive immune response"/>
    <property type="evidence" value="ECO:0007669"/>
    <property type="project" value="UniProtKB-KW"/>
</dbReference>